<organism evidence="4 5">
    <name type="scientific">Paenibacillus planticolens</name>
    <dbReference type="NCBI Taxonomy" id="2654976"/>
    <lineage>
        <taxon>Bacteria</taxon>
        <taxon>Bacillati</taxon>
        <taxon>Bacillota</taxon>
        <taxon>Bacilli</taxon>
        <taxon>Bacillales</taxon>
        <taxon>Paenibacillaceae</taxon>
        <taxon>Paenibacillus</taxon>
    </lineage>
</organism>
<feature type="chain" id="PRO_5046403908" description="SLH domain-containing protein" evidence="2">
    <location>
        <begin position="29"/>
        <end position="909"/>
    </location>
</feature>
<proteinExistence type="predicted"/>
<feature type="domain" description="SLH" evidence="3">
    <location>
        <begin position="793"/>
        <end position="851"/>
    </location>
</feature>
<keyword evidence="2" id="KW-0732">Signal</keyword>
<dbReference type="InterPro" id="IPR001119">
    <property type="entry name" value="SLH_dom"/>
</dbReference>
<dbReference type="PANTHER" id="PTHR43308:SF5">
    <property type="entry name" value="S-LAYER PROTEIN _ PEPTIDOGLYCAN ENDO-BETA-N-ACETYLGLUCOSAMINIDASE"/>
    <property type="match status" value="1"/>
</dbReference>
<dbReference type="SUPFAM" id="SSF49384">
    <property type="entry name" value="Carbohydrate-binding domain"/>
    <property type="match status" value="1"/>
</dbReference>
<comment type="caution">
    <text evidence="4">The sequence shown here is derived from an EMBL/GenBank/DDBJ whole genome shotgun (WGS) entry which is preliminary data.</text>
</comment>
<feature type="region of interest" description="Disordered" evidence="1">
    <location>
        <begin position="506"/>
        <end position="556"/>
    </location>
</feature>
<feature type="signal peptide" evidence="2">
    <location>
        <begin position="1"/>
        <end position="28"/>
    </location>
</feature>
<accession>A0ABX1ZIA0</accession>
<feature type="domain" description="SLH" evidence="3">
    <location>
        <begin position="729"/>
        <end position="792"/>
    </location>
</feature>
<dbReference type="CDD" id="cd08547">
    <property type="entry name" value="Type_II_cohesin"/>
    <property type="match status" value="1"/>
</dbReference>
<dbReference type="RefSeq" id="WP_171682673.1">
    <property type="nucleotide sequence ID" value="NZ_WHNZ01000015.1"/>
</dbReference>
<feature type="domain" description="SLH" evidence="3">
    <location>
        <begin position="854"/>
        <end position="909"/>
    </location>
</feature>
<evidence type="ECO:0000313" key="4">
    <source>
        <dbReference type="EMBL" id="NOU99818.1"/>
    </source>
</evidence>
<dbReference type="Pfam" id="PF00395">
    <property type="entry name" value="SLH"/>
    <property type="match status" value="3"/>
</dbReference>
<feature type="compositionally biased region" description="Gly residues" evidence="1">
    <location>
        <begin position="524"/>
        <end position="533"/>
    </location>
</feature>
<keyword evidence="5" id="KW-1185">Reference proteome</keyword>
<evidence type="ECO:0000259" key="3">
    <source>
        <dbReference type="PROSITE" id="PS51272"/>
    </source>
</evidence>
<dbReference type="Proteomes" id="UP000618579">
    <property type="component" value="Unassembled WGS sequence"/>
</dbReference>
<protein>
    <recommendedName>
        <fullName evidence="3">SLH domain-containing protein</fullName>
    </recommendedName>
</protein>
<dbReference type="PROSITE" id="PS51272">
    <property type="entry name" value="SLH"/>
    <property type="match status" value="3"/>
</dbReference>
<dbReference type="PANTHER" id="PTHR43308">
    <property type="entry name" value="OUTER MEMBRANE PROTEIN ALPHA-RELATED"/>
    <property type="match status" value="1"/>
</dbReference>
<gene>
    <name evidence="4" type="ORF">GC097_07305</name>
</gene>
<dbReference type="InterPro" id="IPR008965">
    <property type="entry name" value="CBM2/CBM3_carb-bd_dom_sf"/>
</dbReference>
<dbReference type="InterPro" id="IPR051465">
    <property type="entry name" value="Cell_Envelope_Struct_Comp"/>
</dbReference>
<dbReference type="Gene3D" id="2.60.40.680">
    <property type="match status" value="1"/>
</dbReference>
<dbReference type="EMBL" id="WHNZ01000015">
    <property type="protein sequence ID" value="NOU99818.1"/>
    <property type="molecule type" value="Genomic_DNA"/>
</dbReference>
<name>A0ABX1ZIA0_9BACL</name>
<evidence type="ECO:0000256" key="2">
    <source>
        <dbReference type="SAM" id="SignalP"/>
    </source>
</evidence>
<evidence type="ECO:0000313" key="5">
    <source>
        <dbReference type="Proteomes" id="UP000618579"/>
    </source>
</evidence>
<evidence type="ECO:0000256" key="1">
    <source>
        <dbReference type="SAM" id="MobiDB-lite"/>
    </source>
</evidence>
<reference evidence="4 5" key="1">
    <citation type="submission" date="2019-10" db="EMBL/GenBank/DDBJ databases">
        <title>Description of Paenibacillus pedi sp. nov.</title>
        <authorList>
            <person name="Carlier A."/>
            <person name="Qi S."/>
        </authorList>
    </citation>
    <scope>NUCLEOTIDE SEQUENCE [LARGE SCALE GENOMIC DNA]</scope>
    <source>
        <strain evidence="4 5">LMG 31457</strain>
    </source>
</reference>
<sequence>MKRIHKLITFLLIAFMFLFSLPPQFASAAEPTYSLQILNDKPISIGDEVQVAVTGIDLVDVFAYELNLDFDPNLLEFKPGSDRTLIPGFRVPAIVDAAGGHLQFAHSRIGAVPGDNGNLGLLNLSFIAKGLGTASIKIKNVKLVDSNLEPKENDAGVNKTFEILNSPANVASGITTIPAPAKEAAKLVLPDVPSGFTVAIKSSSNTAVIALNGTIVPQTIESTVDLVLEVTRTLDGTKANTEIIPVKVPAKSAAPGTTAEDIAKAITSIPAPAQDAKQLVLPGMPDGFTLAIKSSGNEAVIATDGTIVPPIVETTVNLVLEVTRTSDDTTASTVSIPVKVPAKSKTAAEIAETITSIPTPAKDAFKLVLPDVPTGYKVAVQSSSNIAVIALNGTVYPPAEETTVNLVLEVTRTSDGTKANTVSIPVVVPAKSKTAKEVAKGITSIPTPAKDATKLVLPDLPSGFEVAIESSSNTAVIALDETINPPAAETTVNLVLKVTRTLDGTQASTGSIPVKVPAKTEQGSSGGGGGGGDETPISPPGTHKVTPGELSKSPENGKLVIPLSGDVKQITLPSNAAELLGQNQLEIKTDKLTLDIPVDLIKQLTSGLSAETLKDSSISLLFESLSVSAAKDVVAKGQLESQADIKLNGEVYEFKLSVTKADGSTAAVLTKFDKPITIRIKVDASLNPKLAGIYYIADDGKLEYIGGKYSDGEMVAQISHFSKYAVLEVTKNFSDVPKDHWAVNVIKELAAKQIVNGTSATTFEPERSVTRAEFTSLLVRALKLTGTGQLSFTDVKSSDWYAEPVAIAVKAGIVNGKSEDVFDPNAQITREEMVTMMMRAYAVVHGSIPAAPASSLFTDEAQISSWAAAFVNQAAALHLVQGRQDGIFEPQGITSRAEAAQVIYNLLNK</sequence>